<dbReference type="GeneID" id="113170717"/>
<protein>
    <submittedName>
        <fullName evidence="1">Uncharacterized protein</fullName>
    </submittedName>
</protein>
<reference evidence="1" key="2">
    <citation type="submission" date="2025-08" db="UniProtKB">
        <authorList>
            <consortium name="Ensembl"/>
        </authorList>
    </citation>
    <scope>IDENTIFICATION</scope>
</reference>
<evidence type="ECO:0000313" key="1">
    <source>
        <dbReference type="Ensembl" id="ENSATEP00000076859.1"/>
    </source>
</evidence>
<dbReference type="RefSeq" id="XP_026228715.1">
    <property type="nucleotide sequence ID" value="XM_026372930.1"/>
</dbReference>
<sequence>MTRTDASHSRVTLTEVEDFLRTPPPGFSVDSLGSGYRVRSDPETSLVLIDDLDLCRGKVVFHNSMGRKVKMHNLWEYSRMRKSLLSKNIYLLMSACEGNKSARKARVLKQYVVSIDGNDALIKWQLEKGLDWTISSVAGESYRVDVSWTSLRVYVLFSLFQELLFRCLMTFQIDLSEALMSCVGNIITNKEVKVRSVRIHALFTLKYCSDALFDFPHWFGFSKRQFNVTVSNSS</sequence>
<name>A0AAQ6IND1_ANATE</name>
<dbReference type="Ensembl" id="ENSATET00000077050.1">
    <property type="protein sequence ID" value="ENSATEP00000076859.1"/>
    <property type="gene ID" value="ENSATEG00000004532.3"/>
</dbReference>
<keyword evidence="2" id="KW-1185">Reference proteome</keyword>
<dbReference type="Proteomes" id="UP000265040">
    <property type="component" value="Chromosome 14"/>
</dbReference>
<proteinExistence type="predicted"/>
<evidence type="ECO:0000313" key="2">
    <source>
        <dbReference type="Proteomes" id="UP000265040"/>
    </source>
</evidence>
<reference evidence="1 2" key="1">
    <citation type="submission" date="2021-04" db="EMBL/GenBank/DDBJ databases">
        <authorList>
            <consortium name="Wellcome Sanger Institute Data Sharing"/>
        </authorList>
    </citation>
    <scope>NUCLEOTIDE SEQUENCE [LARGE SCALE GENOMIC DNA]</scope>
</reference>
<dbReference type="AlphaFoldDB" id="A0AAQ6IND1"/>
<dbReference type="GeneTree" id="ENSGT00390000018451"/>
<organism evidence="1 2">
    <name type="scientific">Anabas testudineus</name>
    <name type="common">Climbing perch</name>
    <name type="synonym">Anthias testudineus</name>
    <dbReference type="NCBI Taxonomy" id="64144"/>
    <lineage>
        <taxon>Eukaryota</taxon>
        <taxon>Metazoa</taxon>
        <taxon>Chordata</taxon>
        <taxon>Craniata</taxon>
        <taxon>Vertebrata</taxon>
        <taxon>Euteleostomi</taxon>
        <taxon>Actinopterygii</taxon>
        <taxon>Neopterygii</taxon>
        <taxon>Teleostei</taxon>
        <taxon>Neoteleostei</taxon>
        <taxon>Acanthomorphata</taxon>
        <taxon>Anabantaria</taxon>
        <taxon>Anabantiformes</taxon>
        <taxon>Anabantoidei</taxon>
        <taxon>Anabantidae</taxon>
        <taxon>Anabas</taxon>
    </lineage>
</organism>
<reference evidence="1" key="3">
    <citation type="submission" date="2025-09" db="UniProtKB">
        <authorList>
            <consortium name="Ensembl"/>
        </authorList>
    </citation>
    <scope>IDENTIFICATION</scope>
</reference>
<accession>A0AAQ6IND1</accession>